<dbReference type="GO" id="GO:0016491">
    <property type="term" value="F:oxidoreductase activity"/>
    <property type="evidence" value="ECO:0007669"/>
    <property type="project" value="UniProtKB-KW"/>
</dbReference>
<dbReference type="PANTHER" id="PTHR24320">
    <property type="entry name" value="RETINOL DEHYDROGENASE"/>
    <property type="match status" value="1"/>
</dbReference>
<comment type="caution">
    <text evidence="5">The sequence shown here is derived from an EMBL/GenBank/DDBJ whole genome shotgun (WGS) entry which is preliminary data.</text>
</comment>
<reference evidence="5" key="1">
    <citation type="submission" date="2021-03" db="EMBL/GenBank/DDBJ databases">
        <authorList>
            <person name="Tagirdzhanova G."/>
        </authorList>
    </citation>
    <scope>NUCLEOTIDE SEQUENCE</scope>
</reference>
<dbReference type="EMBL" id="CAJPDS010000011">
    <property type="protein sequence ID" value="CAF9912300.1"/>
    <property type="molecule type" value="Genomic_DNA"/>
</dbReference>
<evidence type="ECO:0000256" key="1">
    <source>
        <dbReference type="ARBA" id="ARBA00006484"/>
    </source>
</evidence>
<dbReference type="AlphaFoldDB" id="A0A8H3EVA7"/>
<evidence type="ECO:0000313" key="6">
    <source>
        <dbReference type="Proteomes" id="UP000664521"/>
    </source>
</evidence>
<dbReference type="PRINTS" id="PR00080">
    <property type="entry name" value="SDRFAMILY"/>
</dbReference>
<accession>A0A8H3EVA7</accession>
<keyword evidence="6" id="KW-1185">Reference proteome</keyword>
<protein>
    <submittedName>
        <fullName evidence="5">Uncharacterized protein</fullName>
    </submittedName>
</protein>
<gene>
    <name evidence="5" type="ORF">HETSPECPRED_000901</name>
</gene>
<dbReference type="Proteomes" id="UP000664521">
    <property type="component" value="Unassembled WGS sequence"/>
</dbReference>
<dbReference type="InterPro" id="IPR036291">
    <property type="entry name" value="NAD(P)-bd_dom_sf"/>
</dbReference>
<sequence length="306" mass="32728">MFGKSFSPDNDIEDLSQRVILVTGGNAGLGREAVYQLAKHNPSHIYLAARTPTKGEAAVTEIKDAVPSARISFLPLDLASFESISSAVEIFTSKSKRLDILMNNAGIMATPSGTTEEGYEIQFGTNHMGHALLTKLLLPTLLSTAKEPGSHVRIVNLTSEGHRLAPSGGCPLEKSTLDSAGPWGRYGHSKLANILFTKELASRYPDITSVAVHPGLIKTDLYTPNASSSIIMKYGMMALGPFMKTASSGGAFNQLWAATAPNTGLTNGGYYTPVATLSKPSGYGQDGKMARELWDWTEKELASKGY</sequence>
<dbReference type="SUPFAM" id="SSF51735">
    <property type="entry name" value="NAD(P)-binding Rossmann-fold domains"/>
    <property type="match status" value="1"/>
</dbReference>
<dbReference type="PANTHER" id="PTHR24320:SF282">
    <property type="entry name" value="WW DOMAIN-CONTAINING OXIDOREDUCTASE"/>
    <property type="match status" value="1"/>
</dbReference>
<dbReference type="OrthoDB" id="191139at2759"/>
<evidence type="ECO:0000256" key="4">
    <source>
        <dbReference type="RuleBase" id="RU000363"/>
    </source>
</evidence>
<proteinExistence type="inferred from homology"/>
<evidence type="ECO:0000256" key="3">
    <source>
        <dbReference type="ARBA" id="ARBA00023002"/>
    </source>
</evidence>
<dbReference type="Pfam" id="PF00106">
    <property type="entry name" value="adh_short"/>
    <property type="match status" value="1"/>
</dbReference>
<keyword evidence="2" id="KW-0521">NADP</keyword>
<comment type="similarity">
    <text evidence="1 4">Belongs to the short-chain dehydrogenases/reductases (SDR) family.</text>
</comment>
<dbReference type="Gene3D" id="3.40.50.720">
    <property type="entry name" value="NAD(P)-binding Rossmann-like Domain"/>
    <property type="match status" value="1"/>
</dbReference>
<keyword evidence="3" id="KW-0560">Oxidoreductase</keyword>
<dbReference type="InterPro" id="IPR002347">
    <property type="entry name" value="SDR_fam"/>
</dbReference>
<name>A0A8H3EVA7_9LECA</name>
<dbReference type="PRINTS" id="PR00081">
    <property type="entry name" value="GDHRDH"/>
</dbReference>
<organism evidence="5 6">
    <name type="scientific">Heterodermia speciosa</name>
    <dbReference type="NCBI Taxonomy" id="116794"/>
    <lineage>
        <taxon>Eukaryota</taxon>
        <taxon>Fungi</taxon>
        <taxon>Dikarya</taxon>
        <taxon>Ascomycota</taxon>
        <taxon>Pezizomycotina</taxon>
        <taxon>Lecanoromycetes</taxon>
        <taxon>OSLEUM clade</taxon>
        <taxon>Lecanoromycetidae</taxon>
        <taxon>Caliciales</taxon>
        <taxon>Physciaceae</taxon>
        <taxon>Heterodermia</taxon>
    </lineage>
</organism>
<evidence type="ECO:0000256" key="2">
    <source>
        <dbReference type="ARBA" id="ARBA00022857"/>
    </source>
</evidence>
<evidence type="ECO:0000313" key="5">
    <source>
        <dbReference type="EMBL" id="CAF9912300.1"/>
    </source>
</evidence>